<dbReference type="Proteomes" id="UP000663856">
    <property type="component" value="Unassembled WGS sequence"/>
</dbReference>
<accession>A0A816WV21</accession>
<evidence type="ECO:0000256" key="1">
    <source>
        <dbReference type="SAM" id="MobiDB-lite"/>
    </source>
</evidence>
<evidence type="ECO:0000313" key="5">
    <source>
        <dbReference type="Proteomes" id="UP000663866"/>
    </source>
</evidence>
<dbReference type="AlphaFoldDB" id="A0A816WV21"/>
<evidence type="ECO:0000313" key="2">
    <source>
        <dbReference type="EMBL" id="CAF2138527.1"/>
    </source>
</evidence>
<reference evidence="2" key="1">
    <citation type="submission" date="2021-02" db="EMBL/GenBank/DDBJ databases">
        <authorList>
            <person name="Nowell W R."/>
        </authorList>
    </citation>
    <scope>NUCLEOTIDE SEQUENCE</scope>
</reference>
<feature type="region of interest" description="Disordered" evidence="1">
    <location>
        <begin position="1"/>
        <end position="240"/>
    </location>
</feature>
<comment type="caution">
    <text evidence="2">The sequence shown here is derived from an EMBL/GenBank/DDBJ whole genome shotgun (WGS) entry which is preliminary data.</text>
</comment>
<protein>
    <submittedName>
        <fullName evidence="2">Uncharacterized protein</fullName>
    </submittedName>
</protein>
<feature type="compositionally biased region" description="Polar residues" evidence="1">
    <location>
        <begin position="107"/>
        <end position="132"/>
    </location>
</feature>
<dbReference type="EMBL" id="CAJNRF010012221">
    <property type="protein sequence ID" value="CAF2138527.1"/>
    <property type="molecule type" value="Genomic_DNA"/>
</dbReference>
<feature type="compositionally biased region" description="Polar residues" evidence="1">
    <location>
        <begin position="23"/>
        <end position="67"/>
    </location>
</feature>
<evidence type="ECO:0000313" key="3">
    <source>
        <dbReference type="EMBL" id="CAF3842962.1"/>
    </source>
</evidence>
<keyword evidence="5" id="KW-1185">Reference proteome</keyword>
<feature type="compositionally biased region" description="Low complexity" evidence="1">
    <location>
        <begin position="10"/>
        <end position="22"/>
    </location>
</feature>
<name>A0A816WV21_9BILA</name>
<sequence length="286" mass="29999">MSSTPITPENSSSSHVQSSNQVTAVKTSRPPSAVKTSRPPSAVKTSRPPSAVKTSRPLSAVETSRPLSASLKLAENDTTKVTPEVATNDNGASSGVPVDGKEETYSSKRSPSVEAATSESCLSSGVHPQSAANIDLTANPVAHSTTADKKSSRLPSANSKVDESNTHDYTINVTRSRSPSVIQTTVRTKSRPSSASVKQDETTVDDSTTEQQNTPTLSNANDPDATLPIIEHPPSVTKLTPTDEFTITVNVDSTDSPVILTENAPSSDEIQPIEVTPRISSASQIP</sequence>
<proteinExistence type="predicted"/>
<feature type="compositionally biased region" description="Polar residues" evidence="1">
    <location>
        <begin position="79"/>
        <end position="93"/>
    </location>
</feature>
<dbReference type="Proteomes" id="UP000663866">
    <property type="component" value="Unassembled WGS sequence"/>
</dbReference>
<dbReference type="EMBL" id="CAJOBG010000667">
    <property type="protein sequence ID" value="CAF3842962.1"/>
    <property type="molecule type" value="Genomic_DNA"/>
</dbReference>
<feature type="compositionally biased region" description="Polar residues" evidence="1">
    <location>
        <begin position="167"/>
        <end position="197"/>
    </location>
</feature>
<organism evidence="2 4">
    <name type="scientific">Rotaria magnacalcarata</name>
    <dbReference type="NCBI Taxonomy" id="392030"/>
    <lineage>
        <taxon>Eukaryota</taxon>
        <taxon>Metazoa</taxon>
        <taxon>Spiralia</taxon>
        <taxon>Gnathifera</taxon>
        <taxon>Rotifera</taxon>
        <taxon>Eurotatoria</taxon>
        <taxon>Bdelloidea</taxon>
        <taxon>Philodinida</taxon>
        <taxon>Philodinidae</taxon>
        <taxon>Rotaria</taxon>
    </lineage>
</organism>
<feature type="compositionally biased region" description="Polar residues" evidence="1">
    <location>
        <begin position="209"/>
        <end position="221"/>
    </location>
</feature>
<gene>
    <name evidence="3" type="ORF">OVN521_LOCUS6375</name>
    <name evidence="2" type="ORF">WKI299_LOCUS27835</name>
</gene>
<feature type="region of interest" description="Disordered" evidence="1">
    <location>
        <begin position="257"/>
        <end position="286"/>
    </location>
</feature>
<evidence type="ECO:0000313" key="4">
    <source>
        <dbReference type="Proteomes" id="UP000663856"/>
    </source>
</evidence>